<comment type="caution">
    <text evidence="4">The sequence shown here is derived from an EMBL/GenBank/DDBJ whole genome shotgun (WGS) entry which is preliminary data.</text>
</comment>
<dbReference type="PROSITE" id="PS51318">
    <property type="entry name" value="TAT"/>
    <property type="match status" value="1"/>
</dbReference>
<feature type="chain" id="PRO_5037326645" description="Glycosyl hydrolase" evidence="3">
    <location>
        <begin position="30"/>
        <end position="297"/>
    </location>
</feature>
<dbReference type="Proteomes" id="UP000614410">
    <property type="component" value="Unassembled WGS sequence"/>
</dbReference>
<keyword evidence="2" id="KW-0472">Membrane</keyword>
<dbReference type="AlphaFoldDB" id="A0A934KCX9"/>
<reference evidence="4 5" key="1">
    <citation type="submission" date="2020-10" db="EMBL/GenBank/DDBJ databases">
        <title>Ca. Dormibacterota MAGs.</title>
        <authorList>
            <person name="Montgomery K."/>
        </authorList>
    </citation>
    <scope>NUCLEOTIDE SEQUENCE [LARGE SCALE GENOMIC DNA]</scope>
    <source>
        <strain evidence="4">Mitchell_Peninsula_5</strain>
    </source>
</reference>
<evidence type="ECO:0000313" key="4">
    <source>
        <dbReference type="EMBL" id="MBJ7608039.1"/>
    </source>
</evidence>
<dbReference type="InterPro" id="IPR015943">
    <property type="entry name" value="WD40/YVTN_repeat-like_dom_sf"/>
</dbReference>
<gene>
    <name evidence="4" type="ORF">JF887_01220</name>
</gene>
<evidence type="ECO:0000256" key="2">
    <source>
        <dbReference type="SAM" id="Phobius"/>
    </source>
</evidence>
<evidence type="ECO:0000256" key="3">
    <source>
        <dbReference type="SAM" id="SignalP"/>
    </source>
</evidence>
<organism evidence="4 5">
    <name type="scientific">Candidatus Amunia macphersoniae</name>
    <dbReference type="NCBI Taxonomy" id="3127014"/>
    <lineage>
        <taxon>Bacteria</taxon>
        <taxon>Bacillati</taxon>
        <taxon>Candidatus Dormiibacterota</taxon>
        <taxon>Candidatus Dormibacteria</taxon>
        <taxon>Candidatus Aeolococcales</taxon>
        <taxon>Candidatus Aeolococcaceae</taxon>
        <taxon>Candidatus Amunia</taxon>
    </lineage>
</organism>
<evidence type="ECO:0008006" key="6">
    <source>
        <dbReference type="Google" id="ProtNLM"/>
    </source>
</evidence>
<feature type="transmembrane region" description="Helical" evidence="2">
    <location>
        <begin position="260"/>
        <end position="280"/>
    </location>
</feature>
<name>A0A934KCX9_9BACT</name>
<keyword evidence="2" id="KW-1133">Transmembrane helix</keyword>
<evidence type="ECO:0000256" key="1">
    <source>
        <dbReference type="SAM" id="MobiDB-lite"/>
    </source>
</evidence>
<dbReference type="InterPro" id="IPR006311">
    <property type="entry name" value="TAT_signal"/>
</dbReference>
<feature type="region of interest" description="Disordered" evidence="1">
    <location>
        <begin position="58"/>
        <end position="79"/>
    </location>
</feature>
<dbReference type="SUPFAM" id="SSF110296">
    <property type="entry name" value="Oligoxyloglucan reducing end-specific cellobiohydrolase"/>
    <property type="match status" value="1"/>
</dbReference>
<protein>
    <recommendedName>
        <fullName evidence="6">Glycosyl hydrolase</fullName>
    </recommendedName>
</protein>
<keyword evidence="3" id="KW-0732">Signal</keyword>
<proteinExistence type="predicted"/>
<keyword evidence="2" id="KW-0812">Transmembrane</keyword>
<feature type="compositionally biased region" description="Polar residues" evidence="1">
    <location>
        <begin position="63"/>
        <end position="79"/>
    </location>
</feature>
<feature type="signal peptide" evidence="3">
    <location>
        <begin position="1"/>
        <end position="29"/>
    </location>
</feature>
<dbReference type="EMBL" id="JAEKNN010000006">
    <property type="protein sequence ID" value="MBJ7608039.1"/>
    <property type="molecule type" value="Genomic_DNA"/>
</dbReference>
<evidence type="ECO:0000313" key="5">
    <source>
        <dbReference type="Proteomes" id="UP000614410"/>
    </source>
</evidence>
<sequence length="297" mass="30662">MATDRRRALRLLAALPALLVLAHPHIADADSAWWQPLAFAGQRITAVSVAQGRLTVDRPDGHSVSTDGGRTFAPTSDPATASLPLHTTRAVWDIRSGVVVTAAQLGPTSIPVYHPDPSAPYLGAGAHLLAAPAALPGVVIAVGSDNHVWRRAPSGSWSTAFVLLPAGGFAGTPTVTSLASFSEPLSVAVYMGVDGYGVLLTEDGGDDWIRADPGLPDRVLGLATDPAAKALYAATDSGLYVHHLQSFPAPPVYVDAALSLRWLGIAVVALVATAGALLGLRRVMPAPGRSGSRRPPA</sequence>
<dbReference type="Gene3D" id="2.130.10.10">
    <property type="entry name" value="YVTN repeat-like/Quinoprotein amine dehydrogenase"/>
    <property type="match status" value="1"/>
</dbReference>
<accession>A0A934KCX9</accession>